<evidence type="ECO:0008006" key="7">
    <source>
        <dbReference type="Google" id="ProtNLM"/>
    </source>
</evidence>
<dbReference type="Proteomes" id="UP000094444">
    <property type="component" value="Unassembled WGS sequence"/>
</dbReference>
<dbReference type="InParanoid" id="A0A2P5HUN0"/>
<dbReference type="OrthoDB" id="4500971at2759"/>
<feature type="signal peptide" evidence="4">
    <location>
        <begin position="1"/>
        <end position="17"/>
    </location>
</feature>
<dbReference type="STRING" id="158607.A0A2P5HUN0"/>
<dbReference type="EMBL" id="MAVT02000707">
    <property type="protein sequence ID" value="POS73946.1"/>
    <property type="molecule type" value="Genomic_DNA"/>
</dbReference>
<evidence type="ECO:0000256" key="1">
    <source>
        <dbReference type="ARBA" id="ARBA00004196"/>
    </source>
</evidence>
<dbReference type="InterPro" id="IPR010636">
    <property type="entry name" value="Class_II_hydrophobin"/>
</dbReference>
<dbReference type="CDD" id="cd23508">
    <property type="entry name" value="hydrophobin_II"/>
    <property type="match status" value="1"/>
</dbReference>
<proteinExistence type="inferred from homology"/>
<evidence type="ECO:0000256" key="4">
    <source>
        <dbReference type="SAM" id="SignalP"/>
    </source>
</evidence>
<sequence>MQYSAVLITLMASLAAAVPTKTGGGGGGGGGGSTIPFDACDSALLYSQPQCCSTDALGGVLDLTCATVSEVPSDADDFKDICASSGQAAKCCTLSAVSGKPQLCKRTR</sequence>
<accession>A0A2P5HUN0</accession>
<keyword evidence="3" id="KW-1015">Disulfide bond</keyword>
<dbReference type="Pfam" id="PF06766">
    <property type="entry name" value="Hydrophobin_2"/>
    <property type="match status" value="1"/>
</dbReference>
<dbReference type="AlphaFoldDB" id="A0A2P5HUN0"/>
<evidence type="ECO:0000256" key="3">
    <source>
        <dbReference type="ARBA" id="ARBA00023157"/>
    </source>
</evidence>
<dbReference type="Gene3D" id="3.20.120.10">
    <property type="entry name" value="Hydrophobin"/>
    <property type="match status" value="1"/>
</dbReference>
<dbReference type="PANTHER" id="PTHR42341">
    <property type="entry name" value="HYDROPHOBIN"/>
    <property type="match status" value="1"/>
</dbReference>
<protein>
    <recommendedName>
        <fullName evidence="7">Fungal hydrophobin</fullName>
    </recommendedName>
</protein>
<dbReference type="PANTHER" id="PTHR42341:SF1">
    <property type="entry name" value="HYDROPHOBIN"/>
    <property type="match status" value="1"/>
</dbReference>
<keyword evidence="4" id="KW-0732">Signal</keyword>
<gene>
    <name evidence="5" type="ORF">DHEL01_v207666</name>
</gene>
<dbReference type="InterPro" id="IPR036686">
    <property type="entry name" value="Class_II_Hydrophobin_sf"/>
</dbReference>
<comment type="caution">
    <text evidence="5">The sequence shown here is derived from an EMBL/GenBank/DDBJ whole genome shotgun (WGS) entry which is preliminary data.</text>
</comment>
<organism evidence="5 6">
    <name type="scientific">Diaporthe helianthi</name>
    <dbReference type="NCBI Taxonomy" id="158607"/>
    <lineage>
        <taxon>Eukaryota</taxon>
        <taxon>Fungi</taxon>
        <taxon>Dikarya</taxon>
        <taxon>Ascomycota</taxon>
        <taxon>Pezizomycotina</taxon>
        <taxon>Sordariomycetes</taxon>
        <taxon>Sordariomycetidae</taxon>
        <taxon>Diaporthales</taxon>
        <taxon>Diaporthaceae</taxon>
        <taxon>Diaporthe</taxon>
    </lineage>
</organism>
<evidence type="ECO:0000313" key="6">
    <source>
        <dbReference type="Proteomes" id="UP000094444"/>
    </source>
</evidence>
<evidence type="ECO:0000256" key="2">
    <source>
        <dbReference type="ARBA" id="ARBA00009576"/>
    </source>
</evidence>
<name>A0A2P5HUN0_DIAHE</name>
<feature type="chain" id="PRO_5015105159" description="Fungal hydrophobin" evidence="4">
    <location>
        <begin position="18"/>
        <end position="108"/>
    </location>
</feature>
<dbReference type="GO" id="GO:0005576">
    <property type="term" value="C:extracellular region"/>
    <property type="evidence" value="ECO:0007669"/>
    <property type="project" value="InterPro"/>
</dbReference>
<comment type="subcellular location">
    <subcellularLocation>
        <location evidence="1">Cell envelope</location>
    </subcellularLocation>
</comment>
<comment type="similarity">
    <text evidence="2">Belongs to the cerato-ulmin hydrophobin family.</text>
</comment>
<keyword evidence="6" id="KW-1185">Reference proteome</keyword>
<reference evidence="5" key="1">
    <citation type="submission" date="2017-09" db="EMBL/GenBank/DDBJ databases">
        <title>Polyketide synthases of a Diaporthe helianthi virulent isolate.</title>
        <authorList>
            <person name="Baroncelli R."/>
        </authorList>
    </citation>
    <scope>NUCLEOTIDE SEQUENCE [LARGE SCALE GENOMIC DNA]</scope>
    <source>
        <strain evidence="5">7/96</strain>
    </source>
</reference>
<evidence type="ECO:0000313" key="5">
    <source>
        <dbReference type="EMBL" id="POS73946.1"/>
    </source>
</evidence>
<dbReference type="SUPFAM" id="SSF101751">
    <property type="entry name" value="Hydrophobin II, HfbII"/>
    <property type="match status" value="1"/>
</dbReference>